<dbReference type="RefSeq" id="WP_090337707.1">
    <property type="nucleotide sequence ID" value="NZ_FNXY01000005.1"/>
</dbReference>
<dbReference type="NCBIfam" id="TIGR01533">
    <property type="entry name" value="lipo_e_P4"/>
    <property type="match status" value="1"/>
</dbReference>
<dbReference type="EMBL" id="FNXY01000005">
    <property type="protein sequence ID" value="SEJ19869.1"/>
    <property type="molecule type" value="Genomic_DNA"/>
</dbReference>
<dbReference type="Pfam" id="PF03767">
    <property type="entry name" value="Acid_phosphat_B"/>
    <property type="match status" value="1"/>
</dbReference>
<dbReference type="SFLD" id="SFLDS00003">
    <property type="entry name" value="Haloacid_Dehalogenase"/>
    <property type="match status" value="1"/>
</dbReference>
<dbReference type="OrthoDB" id="395856at2"/>
<dbReference type="SFLD" id="SFLDG01125">
    <property type="entry name" value="C1.1:_Acid_Phosphatase_Like"/>
    <property type="match status" value="1"/>
</dbReference>
<dbReference type="InterPro" id="IPR006423">
    <property type="entry name" value="Lipo_e_P4"/>
</dbReference>
<dbReference type="PANTHER" id="PTHR31284">
    <property type="entry name" value="ACID PHOSPHATASE-LIKE PROTEIN"/>
    <property type="match status" value="1"/>
</dbReference>
<evidence type="ECO:0000313" key="3">
    <source>
        <dbReference type="Proteomes" id="UP000199532"/>
    </source>
</evidence>
<accession>A0A1H6WSA8</accession>
<dbReference type="Gene3D" id="3.40.50.1000">
    <property type="entry name" value="HAD superfamily/HAD-like"/>
    <property type="match status" value="1"/>
</dbReference>
<dbReference type="InterPro" id="IPR036412">
    <property type="entry name" value="HAD-like_sf"/>
</dbReference>
<evidence type="ECO:0000313" key="2">
    <source>
        <dbReference type="EMBL" id="SEJ19869.1"/>
    </source>
</evidence>
<dbReference type="CDD" id="cd07534">
    <property type="entry name" value="HAD_CAP"/>
    <property type="match status" value="1"/>
</dbReference>
<dbReference type="PROSITE" id="PS51257">
    <property type="entry name" value="PROKAR_LIPOPROTEIN"/>
    <property type="match status" value="1"/>
</dbReference>
<evidence type="ECO:0000256" key="1">
    <source>
        <dbReference type="ARBA" id="ARBA00022729"/>
    </source>
</evidence>
<dbReference type="PIRSF" id="PIRSF019271">
    <property type="entry name" value="Acid_Ptase_C"/>
    <property type="match status" value="1"/>
</dbReference>
<gene>
    <name evidence="2" type="ORF">SAMN04487995_3725</name>
</gene>
<dbReference type="Proteomes" id="UP000199532">
    <property type="component" value="Unassembled WGS sequence"/>
</dbReference>
<name>A0A1H6WSA8_9BACT</name>
<dbReference type="GO" id="GO:0009279">
    <property type="term" value="C:cell outer membrane"/>
    <property type="evidence" value="ECO:0007669"/>
    <property type="project" value="InterPro"/>
</dbReference>
<sequence length="266" mass="29748">MKKIFIIIAAVALGCSTSKQPSTTSTNSLNLTADGKLFAALFQQRAAEYKALCFQAFNIAHVRVDEALLQPQSKPLAIVTDIDETVLDNSPYDVRQSLVGKDYEQKSWEQWTGLSKADTVPGALSFLKYAASKGIKVFYLTNRAEAERKGTLENLVRFGFPDATNDHLILKQNVSSKESRRQTIAETHNIIMLMGDNLGDFSALFDKKSEAERMKNTYASAAEFGKRFIVLPNSVYGDWENSVYQYNTKLTTSQKDSIIKNLLKSY</sequence>
<dbReference type="AlphaFoldDB" id="A0A1H6WSA8"/>
<dbReference type="PANTHER" id="PTHR31284:SF10">
    <property type="entry name" value="ACID PHOSPHATASE-LIKE PROTEIN"/>
    <property type="match status" value="1"/>
</dbReference>
<organism evidence="2 3">
    <name type="scientific">Dyadobacter koreensis</name>
    <dbReference type="NCBI Taxonomy" id="408657"/>
    <lineage>
        <taxon>Bacteria</taxon>
        <taxon>Pseudomonadati</taxon>
        <taxon>Bacteroidota</taxon>
        <taxon>Cytophagia</taxon>
        <taxon>Cytophagales</taxon>
        <taxon>Spirosomataceae</taxon>
        <taxon>Dyadobacter</taxon>
    </lineage>
</organism>
<dbReference type="InterPro" id="IPR023214">
    <property type="entry name" value="HAD_sf"/>
</dbReference>
<keyword evidence="1" id="KW-0732">Signal</keyword>
<keyword evidence="3" id="KW-1185">Reference proteome</keyword>
<reference evidence="2 3" key="1">
    <citation type="submission" date="2016-10" db="EMBL/GenBank/DDBJ databases">
        <authorList>
            <person name="de Groot N.N."/>
        </authorList>
    </citation>
    <scope>NUCLEOTIDE SEQUENCE [LARGE SCALE GENOMIC DNA]</scope>
    <source>
        <strain evidence="2 3">DSM 19938</strain>
    </source>
</reference>
<keyword evidence="2" id="KW-0449">Lipoprotein</keyword>
<proteinExistence type="predicted"/>
<dbReference type="SUPFAM" id="SSF56784">
    <property type="entry name" value="HAD-like"/>
    <property type="match status" value="1"/>
</dbReference>
<protein>
    <submittedName>
        <fullName evidence="2">5'-nucleotidase, lipoprotein e(P4) family</fullName>
    </submittedName>
</protein>
<dbReference type="STRING" id="408657.SAMN04487995_3725"/>
<dbReference type="InterPro" id="IPR005519">
    <property type="entry name" value="Acid_phosphat_B-like"/>
</dbReference>